<gene>
    <name evidence="3" type="ORF">INT45_005273</name>
</gene>
<dbReference type="PANTHER" id="PTHR13356:SF0">
    <property type="entry name" value="SOSS COMPLEX SUBUNIT B HOMOLOG"/>
    <property type="match status" value="1"/>
</dbReference>
<accession>A0A8H7VK07</accession>
<dbReference type="InterPro" id="IPR012340">
    <property type="entry name" value="NA-bd_OB-fold"/>
</dbReference>
<evidence type="ECO:0000313" key="3">
    <source>
        <dbReference type="EMBL" id="KAG2217389.1"/>
    </source>
</evidence>
<keyword evidence="1" id="KW-0238">DNA-binding</keyword>
<name>A0A8H7VK07_9FUNG</name>
<dbReference type="Gene3D" id="2.40.50.140">
    <property type="entry name" value="Nucleic acid-binding proteins"/>
    <property type="match status" value="1"/>
</dbReference>
<dbReference type="GO" id="GO:0044818">
    <property type="term" value="P:mitotic G2/M transition checkpoint"/>
    <property type="evidence" value="ECO:0007669"/>
    <property type="project" value="TreeGrafter"/>
</dbReference>
<protein>
    <recommendedName>
        <fullName evidence="5">OB domain-containing protein</fullName>
    </recommendedName>
</protein>
<evidence type="ECO:0000256" key="1">
    <source>
        <dbReference type="ARBA" id="ARBA00023125"/>
    </source>
</evidence>
<feature type="compositionally biased region" description="Low complexity" evidence="2">
    <location>
        <begin position="171"/>
        <end position="187"/>
    </location>
</feature>
<organism evidence="3 4">
    <name type="scientific">Circinella minor</name>
    <dbReference type="NCBI Taxonomy" id="1195481"/>
    <lineage>
        <taxon>Eukaryota</taxon>
        <taxon>Fungi</taxon>
        <taxon>Fungi incertae sedis</taxon>
        <taxon>Mucoromycota</taxon>
        <taxon>Mucoromycotina</taxon>
        <taxon>Mucoromycetes</taxon>
        <taxon>Mucorales</taxon>
        <taxon>Lichtheimiaceae</taxon>
        <taxon>Circinella</taxon>
    </lineage>
</organism>
<dbReference type="GO" id="GO:0000724">
    <property type="term" value="P:double-strand break repair via homologous recombination"/>
    <property type="evidence" value="ECO:0007669"/>
    <property type="project" value="TreeGrafter"/>
</dbReference>
<dbReference type="OrthoDB" id="295715at2759"/>
<evidence type="ECO:0008006" key="5">
    <source>
        <dbReference type="Google" id="ProtNLM"/>
    </source>
</evidence>
<proteinExistence type="predicted"/>
<feature type="compositionally biased region" description="Low complexity" evidence="2">
    <location>
        <begin position="144"/>
        <end position="160"/>
    </location>
</feature>
<dbReference type="InterPro" id="IPR051231">
    <property type="entry name" value="SOSS-B"/>
</dbReference>
<evidence type="ECO:0000313" key="4">
    <source>
        <dbReference type="Proteomes" id="UP000646827"/>
    </source>
</evidence>
<evidence type="ECO:0000256" key="2">
    <source>
        <dbReference type="SAM" id="MobiDB-lite"/>
    </source>
</evidence>
<comment type="caution">
    <text evidence="3">The sequence shown here is derived from an EMBL/GenBank/DDBJ whole genome shotgun (WGS) entry which is preliminary data.</text>
</comment>
<sequence>MAGPAPPINQILLKDMKPGQRGITSDVIVIKKEPESITTREGEVIHKYIVADKTGSMSCIIWHAFGKYVRIGDILRIQDGECKLREGRMQFSVLRTSKLKRMGQDTLVFIEEPNFSDEVLQGPPMSQGLQQQQQHLPYPMQHHMQNLHHQQQQQQQSQLQHHQHQQRMPYPRSRPGQQQHQQQQPRGGYRGRGRDPRQRGRSTPQPQ</sequence>
<dbReference type="AlphaFoldDB" id="A0A8H7VK07"/>
<feature type="region of interest" description="Disordered" evidence="2">
    <location>
        <begin position="144"/>
        <end position="207"/>
    </location>
</feature>
<keyword evidence="4" id="KW-1185">Reference proteome</keyword>
<reference evidence="3 4" key="1">
    <citation type="submission" date="2020-12" db="EMBL/GenBank/DDBJ databases">
        <title>Metabolic potential, ecology and presence of endohyphal bacteria is reflected in genomic diversity of Mucoromycotina.</title>
        <authorList>
            <person name="Muszewska A."/>
            <person name="Okrasinska A."/>
            <person name="Steczkiewicz K."/>
            <person name="Drgas O."/>
            <person name="Orlowska M."/>
            <person name="Perlinska-Lenart U."/>
            <person name="Aleksandrzak-Piekarczyk T."/>
            <person name="Szatraj K."/>
            <person name="Zielenkiewicz U."/>
            <person name="Pilsyk S."/>
            <person name="Malc E."/>
            <person name="Mieczkowski P."/>
            <person name="Kruszewska J.S."/>
            <person name="Biernat P."/>
            <person name="Pawlowska J."/>
        </authorList>
    </citation>
    <scope>NUCLEOTIDE SEQUENCE [LARGE SCALE GENOMIC DNA]</scope>
    <source>
        <strain evidence="3 4">CBS 142.35</strain>
    </source>
</reference>
<dbReference type="PANTHER" id="PTHR13356">
    <property type="entry name" value="OB FOLD NUCLEIC ACID BINDING PROTEIN-RELATED"/>
    <property type="match status" value="1"/>
</dbReference>
<dbReference type="Proteomes" id="UP000646827">
    <property type="component" value="Unassembled WGS sequence"/>
</dbReference>
<dbReference type="EMBL" id="JAEPRB010000302">
    <property type="protein sequence ID" value="KAG2217389.1"/>
    <property type="molecule type" value="Genomic_DNA"/>
</dbReference>
<dbReference type="GO" id="GO:0003677">
    <property type="term" value="F:DNA binding"/>
    <property type="evidence" value="ECO:0007669"/>
    <property type="project" value="UniProtKB-KW"/>
</dbReference>
<dbReference type="GO" id="GO:0010212">
    <property type="term" value="P:response to ionizing radiation"/>
    <property type="evidence" value="ECO:0007669"/>
    <property type="project" value="TreeGrafter"/>
</dbReference>
<dbReference type="SUPFAM" id="SSF50249">
    <property type="entry name" value="Nucleic acid-binding proteins"/>
    <property type="match status" value="1"/>
</dbReference>
<dbReference type="GO" id="GO:0070876">
    <property type="term" value="C:SOSS complex"/>
    <property type="evidence" value="ECO:0007669"/>
    <property type="project" value="TreeGrafter"/>
</dbReference>